<dbReference type="RefSeq" id="WP_120059118.1">
    <property type="nucleotide sequence ID" value="NZ_QYRP01000002.1"/>
</dbReference>
<dbReference type="InterPro" id="IPR001647">
    <property type="entry name" value="HTH_TetR"/>
</dbReference>
<gene>
    <name evidence="6" type="ORF">D4739_02580</name>
</gene>
<comment type="caution">
    <text evidence="6">The sequence shown here is derived from an EMBL/GenBank/DDBJ whole genome shotgun (WGS) entry which is preliminary data.</text>
</comment>
<dbReference type="Pfam" id="PF00440">
    <property type="entry name" value="TetR_N"/>
    <property type="match status" value="1"/>
</dbReference>
<feature type="domain" description="HTH tetR-type" evidence="5">
    <location>
        <begin position="18"/>
        <end position="78"/>
    </location>
</feature>
<name>A0A3A5H5T4_9ACTN</name>
<keyword evidence="7" id="KW-1185">Reference proteome</keyword>
<evidence type="ECO:0000259" key="5">
    <source>
        <dbReference type="PROSITE" id="PS50977"/>
    </source>
</evidence>
<dbReference type="Proteomes" id="UP000276542">
    <property type="component" value="Unassembled WGS sequence"/>
</dbReference>
<dbReference type="SUPFAM" id="SSF48498">
    <property type="entry name" value="Tetracyclin repressor-like, C-terminal domain"/>
    <property type="match status" value="1"/>
</dbReference>
<evidence type="ECO:0000256" key="2">
    <source>
        <dbReference type="ARBA" id="ARBA00023125"/>
    </source>
</evidence>
<dbReference type="PANTHER" id="PTHR30055">
    <property type="entry name" value="HTH-TYPE TRANSCRIPTIONAL REGULATOR RUTR"/>
    <property type="match status" value="1"/>
</dbReference>
<dbReference type="InterPro" id="IPR036271">
    <property type="entry name" value="Tet_transcr_reg_TetR-rel_C_sf"/>
</dbReference>
<keyword evidence="2 4" id="KW-0238">DNA-binding</keyword>
<evidence type="ECO:0000256" key="1">
    <source>
        <dbReference type="ARBA" id="ARBA00023015"/>
    </source>
</evidence>
<dbReference type="GO" id="GO:0003700">
    <property type="term" value="F:DNA-binding transcription factor activity"/>
    <property type="evidence" value="ECO:0007669"/>
    <property type="project" value="TreeGrafter"/>
</dbReference>
<dbReference type="EMBL" id="QYRP01000002">
    <property type="protein sequence ID" value="RJS45218.1"/>
    <property type="molecule type" value="Genomic_DNA"/>
</dbReference>
<feature type="DNA-binding region" description="H-T-H motif" evidence="4">
    <location>
        <begin position="41"/>
        <end position="60"/>
    </location>
</feature>
<keyword evidence="1" id="KW-0805">Transcription regulation</keyword>
<proteinExistence type="predicted"/>
<keyword evidence="3" id="KW-0804">Transcription</keyword>
<dbReference type="PRINTS" id="PR00455">
    <property type="entry name" value="HTHTETR"/>
</dbReference>
<evidence type="ECO:0000256" key="4">
    <source>
        <dbReference type="PROSITE-ProRule" id="PRU00335"/>
    </source>
</evidence>
<evidence type="ECO:0000313" key="7">
    <source>
        <dbReference type="Proteomes" id="UP000276542"/>
    </source>
</evidence>
<dbReference type="AlphaFoldDB" id="A0A3A5H5T4"/>
<dbReference type="PANTHER" id="PTHR30055:SF234">
    <property type="entry name" value="HTH-TYPE TRANSCRIPTIONAL REGULATOR BETI"/>
    <property type="match status" value="1"/>
</dbReference>
<dbReference type="GO" id="GO:0000976">
    <property type="term" value="F:transcription cis-regulatory region binding"/>
    <property type="evidence" value="ECO:0007669"/>
    <property type="project" value="TreeGrafter"/>
</dbReference>
<dbReference type="SUPFAM" id="SSF46689">
    <property type="entry name" value="Homeodomain-like"/>
    <property type="match status" value="1"/>
</dbReference>
<dbReference type="OrthoDB" id="4550691at2"/>
<dbReference type="PROSITE" id="PS50977">
    <property type="entry name" value="HTH_TETR_2"/>
    <property type="match status" value="1"/>
</dbReference>
<protein>
    <submittedName>
        <fullName evidence="6">TetR/AcrR family transcriptional regulator</fullName>
    </submittedName>
</protein>
<organism evidence="6 7">
    <name type="scientific">Nocardioides cavernaquae</name>
    <dbReference type="NCBI Taxonomy" id="2321396"/>
    <lineage>
        <taxon>Bacteria</taxon>
        <taxon>Bacillati</taxon>
        <taxon>Actinomycetota</taxon>
        <taxon>Actinomycetes</taxon>
        <taxon>Propionibacteriales</taxon>
        <taxon>Nocardioidaceae</taxon>
        <taxon>Nocardioides</taxon>
    </lineage>
</organism>
<evidence type="ECO:0000256" key="3">
    <source>
        <dbReference type="ARBA" id="ARBA00023163"/>
    </source>
</evidence>
<reference evidence="7" key="1">
    <citation type="submission" date="2018-09" db="EMBL/GenBank/DDBJ databases">
        <authorList>
            <person name="Zhu H."/>
        </authorList>
    </citation>
    <scope>NUCLEOTIDE SEQUENCE [LARGE SCALE GENOMIC DNA]</scope>
    <source>
        <strain evidence="7">K1W22B-1</strain>
    </source>
</reference>
<accession>A0A3A5H5T4</accession>
<sequence>MSEKVEKRRAYAARMPLEQRRDSVLDAALRLVDESGVGAVTMEAVARAAGVTKPVVYGAFSNADAVLEALIEREQGQAFGQMLALLPEGVDLEDPQSLVTAGITGFLAAVRQHPATWRLLLARDGLPAAAAEVRERSRRYFAEQLSALAVRILAERPGGPLDPMLTAQLIVAGLEMGALLVLNDPEDFSEERMVAFVTEVVRSILQG</sequence>
<evidence type="ECO:0000313" key="6">
    <source>
        <dbReference type="EMBL" id="RJS45218.1"/>
    </source>
</evidence>
<dbReference type="InterPro" id="IPR050109">
    <property type="entry name" value="HTH-type_TetR-like_transc_reg"/>
</dbReference>
<dbReference type="Gene3D" id="1.10.357.10">
    <property type="entry name" value="Tetracycline Repressor, domain 2"/>
    <property type="match status" value="1"/>
</dbReference>
<dbReference type="InterPro" id="IPR009057">
    <property type="entry name" value="Homeodomain-like_sf"/>
</dbReference>